<comment type="caution">
    <text evidence="1">The sequence shown here is derived from an EMBL/GenBank/DDBJ whole genome shotgun (WGS) entry which is preliminary data.</text>
</comment>
<name>A0A0F9CCS1_9ZZZZ</name>
<proteinExistence type="predicted"/>
<organism evidence="1">
    <name type="scientific">marine sediment metagenome</name>
    <dbReference type="NCBI Taxonomy" id="412755"/>
    <lineage>
        <taxon>unclassified sequences</taxon>
        <taxon>metagenomes</taxon>
        <taxon>ecological metagenomes</taxon>
    </lineage>
</organism>
<accession>A0A0F9CCS1</accession>
<gene>
    <name evidence="1" type="ORF">LCGC14_2337920</name>
</gene>
<protein>
    <submittedName>
        <fullName evidence="1">Uncharacterized protein</fullName>
    </submittedName>
</protein>
<evidence type="ECO:0000313" key="1">
    <source>
        <dbReference type="EMBL" id="KKL47198.1"/>
    </source>
</evidence>
<dbReference type="AlphaFoldDB" id="A0A0F9CCS1"/>
<sequence length="47" mass="5128">MSLKSFAAKIFASIGRTVSNIFEGDFEALITRGGLTTTNVRDHVQNI</sequence>
<reference evidence="1" key="1">
    <citation type="journal article" date="2015" name="Nature">
        <title>Complex archaea that bridge the gap between prokaryotes and eukaryotes.</title>
        <authorList>
            <person name="Spang A."/>
            <person name="Saw J.H."/>
            <person name="Jorgensen S.L."/>
            <person name="Zaremba-Niedzwiedzka K."/>
            <person name="Martijn J."/>
            <person name="Lind A.E."/>
            <person name="van Eijk R."/>
            <person name="Schleper C."/>
            <person name="Guy L."/>
            <person name="Ettema T.J."/>
        </authorList>
    </citation>
    <scope>NUCLEOTIDE SEQUENCE</scope>
</reference>
<dbReference type="EMBL" id="LAZR01033753">
    <property type="protein sequence ID" value="KKL47198.1"/>
    <property type="molecule type" value="Genomic_DNA"/>
</dbReference>
<feature type="non-terminal residue" evidence="1">
    <location>
        <position position="47"/>
    </location>
</feature>